<comment type="similarity">
    <text evidence="3">Belongs to the SWEET sugar transporter family.</text>
</comment>
<keyword evidence="5" id="KW-0813">Transport</keyword>
<feature type="transmembrane region" description="Helical" evidence="14">
    <location>
        <begin position="228"/>
        <end position="247"/>
    </location>
</feature>
<feature type="transmembrane region" description="Helical" evidence="14">
    <location>
        <begin position="344"/>
        <end position="364"/>
    </location>
</feature>
<dbReference type="Gene3D" id="3.40.50.300">
    <property type="entry name" value="P-loop containing nucleotide triphosphate hydrolases"/>
    <property type="match status" value="1"/>
</dbReference>
<evidence type="ECO:0000256" key="4">
    <source>
        <dbReference type="ARBA" id="ARBA00021741"/>
    </source>
</evidence>
<evidence type="ECO:0000256" key="8">
    <source>
        <dbReference type="ARBA" id="ARBA00022692"/>
    </source>
</evidence>
<feature type="transmembrane region" description="Helical" evidence="14">
    <location>
        <begin position="313"/>
        <end position="332"/>
    </location>
</feature>
<keyword evidence="7" id="KW-0762">Sugar transport</keyword>
<evidence type="ECO:0000256" key="14">
    <source>
        <dbReference type="SAM" id="Phobius"/>
    </source>
</evidence>
<keyword evidence="12 14" id="KW-0472">Membrane</keyword>
<accession>A0A915IRN3</accession>
<evidence type="ECO:0000313" key="15">
    <source>
        <dbReference type="Proteomes" id="UP000887565"/>
    </source>
</evidence>
<dbReference type="Pfam" id="PF01715">
    <property type="entry name" value="IPPT"/>
    <property type="match status" value="1"/>
</dbReference>
<name>A0A915IRN3_ROMCU</name>
<dbReference type="WBParaSite" id="nRc.2.0.1.t16682-RA">
    <property type="protein sequence ID" value="nRc.2.0.1.t16682-RA"/>
    <property type="gene ID" value="nRc.2.0.1.g16682"/>
</dbReference>
<feature type="transmembrane region" description="Helical" evidence="14">
    <location>
        <begin position="376"/>
        <end position="394"/>
    </location>
</feature>
<dbReference type="FunFam" id="1.20.1280.290:FF:000004">
    <property type="entry name" value="Sugar transporter SWEET"/>
    <property type="match status" value="1"/>
</dbReference>
<evidence type="ECO:0000256" key="7">
    <source>
        <dbReference type="ARBA" id="ARBA00022597"/>
    </source>
</evidence>
<keyword evidence="9" id="KW-0677">Repeat</keyword>
<comment type="function">
    <text evidence="13">Mediates both low-affinity uptake and efflux of sugar across the membrane.</text>
</comment>
<dbReference type="FunFam" id="1.20.1280.290:FF:000010">
    <property type="entry name" value="Sugar transporter SWEET"/>
    <property type="match status" value="1"/>
</dbReference>
<dbReference type="Pfam" id="PF03083">
    <property type="entry name" value="MtN3_slv"/>
    <property type="match status" value="2"/>
</dbReference>
<dbReference type="InterPro" id="IPR047664">
    <property type="entry name" value="SWEET"/>
</dbReference>
<keyword evidence="8 14" id="KW-0812">Transmembrane</keyword>
<dbReference type="PANTHER" id="PTHR10791:SF112">
    <property type="entry name" value="SUGAR TRANSPORTER SWEET1"/>
    <property type="match status" value="1"/>
</dbReference>
<dbReference type="GO" id="GO:0005886">
    <property type="term" value="C:plasma membrane"/>
    <property type="evidence" value="ECO:0007669"/>
    <property type="project" value="UniProtKB-SubCell"/>
</dbReference>
<keyword evidence="6" id="KW-1003">Cell membrane</keyword>
<evidence type="ECO:0000256" key="5">
    <source>
        <dbReference type="ARBA" id="ARBA00022448"/>
    </source>
</evidence>
<dbReference type="GO" id="GO:0000139">
    <property type="term" value="C:Golgi membrane"/>
    <property type="evidence" value="ECO:0007669"/>
    <property type="project" value="UniProtKB-SubCell"/>
</dbReference>
<evidence type="ECO:0000256" key="11">
    <source>
        <dbReference type="ARBA" id="ARBA00023034"/>
    </source>
</evidence>
<dbReference type="InterPro" id="IPR027417">
    <property type="entry name" value="P-loop_NTPase"/>
</dbReference>
<dbReference type="AlphaFoldDB" id="A0A915IRN3"/>
<dbReference type="InterPro" id="IPR004316">
    <property type="entry name" value="SWEET_rpt"/>
</dbReference>
<evidence type="ECO:0000256" key="13">
    <source>
        <dbReference type="ARBA" id="ARBA00055578"/>
    </source>
</evidence>
<keyword evidence="15" id="KW-1185">Reference proteome</keyword>
<dbReference type="PANTHER" id="PTHR10791">
    <property type="entry name" value="RAG1-ACTIVATING PROTEIN 1"/>
    <property type="match status" value="1"/>
</dbReference>
<keyword evidence="10 14" id="KW-1133">Transmembrane helix</keyword>
<dbReference type="GO" id="GO:0051119">
    <property type="term" value="F:sugar transmembrane transporter activity"/>
    <property type="evidence" value="ECO:0007669"/>
    <property type="project" value="InterPro"/>
</dbReference>
<evidence type="ECO:0000256" key="2">
    <source>
        <dbReference type="ARBA" id="ARBA00004653"/>
    </source>
</evidence>
<dbReference type="Proteomes" id="UP000887565">
    <property type="component" value="Unplaced"/>
</dbReference>
<feature type="transmembrane region" description="Helical" evidence="14">
    <location>
        <begin position="281"/>
        <end position="301"/>
    </location>
</feature>
<evidence type="ECO:0000256" key="3">
    <source>
        <dbReference type="ARBA" id="ARBA00007809"/>
    </source>
</evidence>
<keyword evidence="11" id="KW-0333">Golgi apparatus</keyword>
<feature type="transmembrane region" description="Helical" evidence="14">
    <location>
        <begin position="253"/>
        <end position="274"/>
    </location>
</feature>
<evidence type="ECO:0000256" key="9">
    <source>
        <dbReference type="ARBA" id="ARBA00022737"/>
    </source>
</evidence>
<organism evidence="15 16">
    <name type="scientific">Romanomermis culicivorax</name>
    <name type="common">Nematode worm</name>
    <dbReference type="NCBI Taxonomy" id="13658"/>
    <lineage>
        <taxon>Eukaryota</taxon>
        <taxon>Metazoa</taxon>
        <taxon>Ecdysozoa</taxon>
        <taxon>Nematoda</taxon>
        <taxon>Enoplea</taxon>
        <taxon>Dorylaimia</taxon>
        <taxon>Mermithida</taxon>
        <taxon>Mermithoidea</taxon>
        <taxon>Mermithidae</taxon>
        <taxon>Romanomermis</taxon>
    </lineage>
</organism>
<comment type="subcellular location">
    <subcellularLocation>
        <location evidence="1">Cell membrane</location>
        <topology evidence="1">Multi-pass membrane protein</topology>
    </subcellularLocation>
    <subcellularLocation>
        <location evidence="2">Golgi apparatus membrane</location>
        <topology evidence="2">Multi-pass membrane protein</topology>
    </subcellularLocation>
</comment>
<evidence type="ECO:0000256" key="12">
    <source>
        <dbReference type="ARBA" id="ARBA00023136"/>
    </source>
</evidence>
<reference evidence="16" key="1">
    <citation type="submission" date="2022-11" db="UniProtKB">
        <authorList>
            <consortium name="WormBaseParasite"/>
        </authorList>
    </citation>
    <scope>IDENTIFICATION</scope>
</reference>
<proteinExistence type="inferred from homology"/>
<sequence>MMNDGLLNELANFYDTFHEEYRKMMDEELNNFVKDTWDKGIFQCIGFKEFRNFLQLDREVRNVIDDPKTKKTVEKGVELLGCSNRQYARRQNKWIKYRCLVNDRDTPPLYKLDVTNLEQWASKISPLALHIVENFLHNRKPTLLDVEPKIEPKFRGNLRLNRKCDVCEGKIMNGIGWDVHEKSWAHRQNLRKRKKLLEEVCQTLDFLLEGVSICQTIYRKKSVGDITALPFIMCCTNCFFWLIYGFLKNERTIINVNIVGFALQLSYVLFYYAYAKHKRIVNLQVVCAIVFSCLGLAHVKFSGYSMQSLIDHTGSVCLLLNVLNFASPLVTLKEVLNRKSTESISFALCAANLLVSAQWFLYGILVDDIYMKVPNFLGLILTLVQLSLFAMYPLKSSIGRSKK</sequence>
<evidence type="ECO:0000256" key="10">
    <source>
        <dbReference type="ARBA" id="ARBA00022989"/>
    </source>
</evidence>
<evidence type="ECO:0000313" key="16">
    <source>
        <dbReference type="WBParaSite" id="nRc.2.0.1.t16682-RA"/>
    </source>
</evidence>
<dbReference type="Gene3D" id="1.20.1280.290">
    <property type="match status" value="2"/>
</dbReference>
<evidence type="ECO:0000256" key="6">
    <source>
        <dbReference type="ARBA" id="ARBA00022475"/>
    </source>
</evidence>
<evidence type="ECO:0000256" key="1">
    <source>
        <dbReference type="ARBA" id="ARBA00004651"/>
    </source>
</evidence>
<protein>
    <recommendedName>
        <fullName evidence="4">Sugar transporter SWEET1</fullName>
    </recommendedName>
</protein>